<feature type="region of interest" description="Disordered" evidence="6">
    <location>
        <begin position="369"/>
        <end position="402"/>
    </location>
</feature>
<keyword evidence="5" id="KW-0175">Coiled coil</keyword>
<dbReference type="Gramene" id="PNW84104">
    <property type="protein sequence ID" value="PNW84104"/>
    <property type="gene ID" value="CHLRE_04g221000v5"/>
</dbReference>
<dbReference type="PANTHER" id="PTHR48081">
    <property type="entry name" value="AB HYDROLASE SUPERFAMILY PROTEIN C4A8.06C"/>
    <property type="match status" value="1"/>
</dbReference>
<dbReference type="InterPro" id="IPR049492">
    <property type="entry name" value="BD-FAE-like_dom"/>
</dbReference>
<dbReference type="GO" id="GO:0016787">
    <property type="term" value="F:hydrolase activity"/>
    <property type="evidence" value="ECO:0007669"/>
    <property type="project" value="UniProtKB-KW"/>
</dbReference>
<dbReference type="AlphaFoldDB" id="A0A2K3DU97"/>
<keyword evidence="7" id="KW-1133">Transmembrane helix</keyword>
<dbReference type="Gene3D" id="3.40.50.1820">
    <property type="entry name" value="alpha/beta hydrolase"/>
    <property type="match status" value="2"/>
</dbReference>
<name>A0A2K3DU97_CHLRE</name>
<feature type="region of interest" description="Disordered" evidence="6">
    <location>
        <begin position="691"/>
        <end position="710"/>
    </location>
</feature>
<dbReference type="RefSeq" id="XP_042925252.1">
    <property type="nucleotide sequence ID" value="XM_043061900.1"/>
</dbReference>
<evidence type="ECO:0000256" key="7">
    <source>
        <dbReference type="SAM" id="Phobius"/>
    </source>
</evidence>
<organism evidence="9 10">
    <name type="scientific">Chlamydomonas reinhardtii</name>
    <name type="common">Chlamydomonas smithii</name>
    <dbReference type="NCBI Taxonomy" id="3055"/>
    <lineage>
        <taxon>Eukaryota</taxon>
        <taxon>Viridiplantae</taxon>
        <taxon>Chlorophyta</taxon>
        <taxon>core chlorophytes</taxon>
        <taxon>Chlorophyceae</taxon>
        <taxon>CS clade</taxon>
        <taxon>Chlamydomonadales</taxon>
        <taxon>Chlamydomonadaceae</taxon>
        <taxon>Chlamydomonas</taxon>
    </lineage>
</organism>
<keyword evidence="7" id="KW-0472">Membrane</keyword>
<evidence type="ECO:0000313" key="9">
    <source>
        <dbReference type="EMBL" id="PNW84104.1"/>
    </source>
</evidence>
<dbReference type="InterPro" id="IPR050300">
    <property type="entry name" value="GDXG_lipolytic_enzyme"/>
</dbReference>
<sequence length="781" mass="79097">MSSFLSEALKGAKADIDSAGSELAPRLARTARVARILGAELAAIVALAPYGLYSMSIYKRLPALEPPPAGTAPDVAAAALQQQRRRLPLARDGVAVARQVRYGPAARNYADIYVPLSELQPPAATAATAAGATATAGAATAATAASQGQGQAQAQGQAPLRPVVFFVHGGVWASGETWQYAPMATRLAQQGLIVVVPTYTLYPDALTGTMVEEVSAALSWTLDHVAEYGGDPARVSAVGHSAGGHLVAWALLRRAAAAAAAAPPAQLAPPARPAAAAAAAVAAGAGATVAVQQAVETGGRAESRAATEAPHWPAPQRRAQAAKEEEPQGYYADHPAGDGVEAGSYLLGGAAPSLPGALHALRTLADSQLHPRPGVDVEPSYDEADVSNNGNGSSGVGGGGSSSRGAAAVAAAAAAAPHRGEVDVRMPALFVGMSAVYDIAKHYEFEKARHVHELSMMKRAVGGPAGFAAASPSVILAEAMEVAEAEATAAAVGAGAGAGGADGASGRLEGCGNAGGGSGQYLKHPGAHTPQRHTEFFHSFELLGDAIPARAGLPAAAGACPSHGGPAPSNGARAYAPAALALGPQQQRQQQQQQQQEQQQQQQQQRQQQQEQQGQQPRFTVAAAAWLPPCVVMGSCADHMVPWHEGAELVARLDSCGVPVRHLLYNHVGHGDYVMAWKPLDVRRQQLPAAAASGSTAATSGSGSQQQQQPLASDWGSLLPCARDLLMLVTGRVRPVAGVAAAGVAAAPSGGAGGGNGTSSGQSQGQGQQPVLESQAARARL</sequence>
<feature type="compositionally biased region" description="Gly residues" evidence="6">
    <location>
        <begin position="392"/>
        <end position="402"/>
    </location>
</feature>
<evidence type="ECO:0000256" key="1">
    <source>
        <dbReference type="ARBA" id="ARBA00022801"/>
    </source>
</evidence>
<evidence type="ECO:0000256" key="3">
    <source>
        <dbReference type="ARBA" id="ARBA00038928"/>
    </source>
</evidence>
<evidence type="ECO:0000313" key="10">
    <source>
        <dbReference type="Proteomes" id="UP000006906"/>
    </source>
</evidence>
<dbReference type="OrthoDB" id="6495301at2759"/>
<comment type="similarity">
    <text evidence="2">Belongs to the AB hydrolase superfamily. Isoprenylcysteine methylesterase family.</text>
</comment>
<feature type="region of interest" description="Disordered" evidence="6">
    <location>
        <begin position="748"/>
        <end position="781"/>
    </location>
</feature>
<keyword evidence="7" id="KW-0812">Transmembrane</keyword>
<evidence type="ECO:0000256" key="4">
    <source>
        <dbReference type="ARBA" id="ARBA00049507"/>
    </source>
</evidence>
<dbReference type="STRING" id="3055.A0A2K3DU97"/>
<feature type="transmembrane region" description="Helical" evidence="7">
    <location>
        <begin position="33"/>
        <end position="53"/>
    </location>
</feature>
<evidence type="ECO:0000259" key="8">
    <source>
        <dbReference type="Pfam" id="PF20434"/>
    </source>
</evidence>
<dbReference type="Pfam" id="PF20434">
    <property type="entry name" value="BD-FAE"/>
    <property type="match status" value="1"/>
</dbReference>
<feature type="compositionally biased region" description="Low complexity" evidence="6">
    <location>
        <begin position="759"/>
        <end position="769"/>
    </location>
</feature>
<feature type="region of interest" description="Disordered" evidence="6">
    <location>
        <begin position="298"/>
        <end position="335"/>
    </location>
</feature>
<keyword evidence="1" id="KW-0378">Hydrolase</keyword>
<evidence type="ECO:0000256" key="6">
    <source>
        <dbReference type="SAM" id="MobiDB-lite"/>
    </source>
</evidence>
<keyword evidence="10" id="KW-1185">Reference proteome</keyword>
<feature type="coiled-coil region" evidence="5">
    <location>
        <begin position="586"/>
        <end position="613"/>
    </location>
</feature>
<evidence type="ECO:0000256" key="5">
    <source>
        <dbReference type="SAM" id="Coils"/>
    </source>
</evidence>
<gene>
    <name evidence="9" type="ORF">CHLRE_04g221000v5</name>
</gene>
<dbReference type="GeneID" id="66053243"/>
<comment type="catalytic activity">
    <reaction evidence="4">
        <text>[protein]-C-terminal S-[(2E,6E)-farnesyl]-L-cysteine methyl ester + H2O = [protein]-C-terminal S-[(2E,6E)-farnesyl]-L-cysteine + methanol + H(+)</text>
        <dbReference type="Rhea" id="RHEA:48520"/>
        <dbReference type="Rhea" id="RHEA-COMP:12125"/>
        <dbReference type="Rhea" id="RHEA-COMP:12126"/>
        <dbReference type="ChEBI" id="CHEBI:15377"/>
        <dbReference type="ChEBI" id="CHEBI:15378"/>
        <dbReference type="ChEBI" id="CHEBI:17790"/>
        <dbReference type="ChEBI" id="CHEBI:90510"/>
        <dbReference type="ChEBI" id="CHEBI:90511"/>
        <dbReference type="EC" id="3.1.1.n2"/>
    </reaction>
</comment>
<evidence type="ECO:0000256" key="2">
    <source>
        <dbReference type="ARBA" id="ARBA00038028"/>
    </source>
</evidence>
<dbReference type="KEGG" id="cre:CHLRE_04g221000v5"/>
<reference evidence="9 10" key="1">
    <citation type="journal article" date="2007" name="Science">
        <title>The Chlamydomonas genome reveals the evolution of key animal and plant functions.</title>
        <authorList>
            <person name="Merchant S.S."/>
            <person name="Prochnik S.E."/>
            <person name="Vallon O."/>
            <person name="Harris E.H."/>
            <person name="Karpowicz S.J."/>
            <person name="Witman G.B."/>
            <person name="Terry A."/>
            <person name="Salamov A."/>
            <person name="Fritz-Laylin L.K."/>
            <person name="Marechal-Drouard L."/>
            <person name="Marshall W.F."/>
            <person name="Qu L.H."/>
            <person name="Nelson D.R."/>
            <person name="Sanderfoot A.A."/>
            <person name="Spalding M.H."/>
            <person name="Kapitonov V.V."/>
            <person name="Ren Q."/>
            <person name="Ferris P."/>
            <person name="Lindquist E."/>
            <person name="Shapiro H."/>
            <person name="Lucas S.M."/>
            <person name="Grimwood J."/>
            <person name="Schmutz J."/>
            <person name="Cardol P."/>
            <person name="Cerutti H."/>
            <person name="Chanfreau G."/>
            <person name="Chen C.L."/>
            <person name="Cognat V."/>
            <person name="Croft M.T."/>
            <person name="Dent R."/>
            <person name="Dutcher S."/>
            <person name="Fernandez E."/>
            <person name="Fukuzawa H."/>
            <person name="Gonzalez-Ballester D."/>
            <person name="Gonzalez-Halphen D."/>
            <person name="Hallmann A."/>
            <person name="Hanikenne M."/>
            <person name="Hippler M."/>
            <person name="Inwood W."/>
            <person name="Jabbari K."/>
            <person name="Kalanon M."/>
            <person name="Kuras R."/>
            <person name="Lefebvre P.A."/>
            <person name="Lemaire S.D."/>
            <person name="Lobanov A.V."/>
            <person name="Lohr M."/>
            <person name="Manuell A."/>
            <person name="Meier I."/>
            <person name="Mets L."/>
            <person name="Mittag M."/>
            <person name="Mittelmeier T."/>
            <person name="Moroney J.V."/>
            <person name="Moseley J."/>
            <person name="Napoli C."/>
            <person name="Nedelcu A.M."/>
            <person name="Niyogi K."/>
            <person name="Novoselov S.V."/>
            <person name="Paulsen I.T."/>
            <person name="Pazour G."/>
            <person name="Purton S."/>
            <person name="Ral J.P."/>
            <person name="Riano-Pachon D.M."/>
            <person name="Riekhof W."/>
            <person name="Rymarquis L."/>
            <person name="Schroda M."/>
            <person name="Stern D."/>
            <person name="Umen J."/>
            <person name="Willows R."/>
            <person name="Wilson N."/>
            <person name="Zimmer S.L."/>
            <person name="Allmer J."/>
            <person name="Balk J."/>
            <person name="Bisova K."/>
            <person name="Chen C.J."/>
            <person name="Elias M."/>
            <person name="Gendler K."/>
            <person name="Hauser C."/>
            <person name="Lamb M.R."/>
            <person name="Ledford H."/>
            <person name="Long J.C."/>
            <person name="Minagawa J."/>
            <person name="Page M.D."/>
            <person name="Pan J."/>
            <person name="Pootakham W."/>
            <person name="Roje S."/>
            <person name="Rose A."/>
            <person name="Stahlberg E."/>
            <person name="Terauchi A.M."/>
            <person name="Yang P."/>
            <person name="Ball S."/>
            <person name="Bowler C."/>
            <person name="Dieckmann C.L."/>
            <person name="Gladyshev V.N."/>
            <person name="Green P."/>
            <person name="Jorgensen R."/>
            <person name="Mayfield S."/>
            <person name="Mueller-Roeber B."/>
            <person name="Rajamani S."/>
            <person name="Sayre R.T."/>
            <person name="Brokstein P."/>
            <person name="Dubchak I."/>
            <person name="Goodstein D."/>
            <person name="Hornick L."/>
            <person name="Huang Y.W."/>
            <person name="Jhaveri J."/>
            <person name="Luo Y."/>
            <person name="Martinez D."/>
            <person name="Ngau W.C."/>
            <person name="Otillar B."/>
            <person name="Poliakov A."/>
            <person name="Porter A."/>
            <person name="Szajkowski L."/>
            <person name="Werner G."/>
            <person name="Zhou K."/>
            <person name="Grigoriev I.V."/>
            <person name="Rokhsar D.S."/>
            <person name="Grossman A.R."/>
        </authorList>
    </citation>
    <scope>NUCLEOTIDE SEQUENCE [LARGE SCALE GENOMIC DNA]</scope>
    <source>
        <strain evidence="10">CC-503</strain>
    </source>
</reference>
<dbReference type="SUPFAM" id="SSF53474">
    <property type="entry name" value="alpha/beta-Hydrolases"/>
    <property type="match status" value="2"/>
</dbReference>
<proteinExistence type="inferred from homology"/>
<dbReference type="Proteomes" id="UP000006906">
    <property type="component" value="Chromosome 4"/>
</dbReference>
<accession>A0A2K3DU97</accession>
<dbReference type="InParanoid" id="A0A2K3DU97"/>
<dbReference type="OMA" id="AMRTHRS"/>
<dbReference type="InterPro" id="IPR029058">
    <property type="entry name" value="AB_hydrolase_fold"/>
</dbReference>
<protein>
    <recommendedName>
        <fullName evidence="3">protein-S-isoprenylcysteine alpha-carbonyl methylesterase</fullName>
        <ecNumber evidence="3">3.1.1.n2</ecNumber>
    </recommendedName>
</protein>
<feature type="domain" description="BD-FAE-like" evidence="8">
    <location>
        <begin position="157"/>
        <end position="250"/>
    </location>
</feature>
<dbReference type="EC" id="3.1.1.n2" evidence="3"/>
<dbReference type="PANTHER" id="PTHR48081:SF33">
    <property type="entry name" value="KYNURENINE FORMAMIDASE"/>
    <property type="match status" value="1"/>
</dbReference>
<dbReference type="EMBL" id="CM008965">
    <property type="protein sequence ID" value="PNW84104.1"/>
    <property type="molecule type" value="Genomic_DNA"/>
</dbReference>